<dbReference type="InterPro" id="IPR055427">
    <property type="entry name" value="TRAPPC13_N"/>
</dbReference>
<feature type="domain" description="Trafficking protein particle complex subunit 13 N-terminal" evidence="2">
    <location>
        <begin position="20"/>
        <end position="174"/>
    </location>
</feature>
<dbReference type="Pfam" id="PF23643">
    <property type="entry name" value="TRAPPC13_C"/>
    <property type="match status" value="1"/>
</dbReference>
<evidence type="ECO:0000259" key="4">
    <source>
        <dbReference type="Pfam" id="PF23647"/>
    </source>
</evidence>
<gene>
    <name evidence="5" type="ORF">FWILDA_LOCUS8247</name>
</gene>
<sequence>MSAISGNTNIIIDHPREPQHWLSLRVMRQSNSLTSKEAGKSSQVETLDSKVSTSRIYMRDLSESEFLSSSSITSNAIDNIYLGATFDSYLIVNNDSTFVARNICIKAELQTKSQRLQLADTSSKPIPIAEPHKACEFVIRHEIKELGIHNLVCMVQYTTDEGVRSFRKFFRFRVLNPFAVKTKVNNMGDGTVFLEVQIQNVAERLMYLEKMGFEPGDETNKESNIEDTENIEQQNNEDLNVKKNLLNSEDVKSTKVSLESIFGKDSYLNPQDIRQYLYMLTPKPEVEDKLGRTTNVLGKLDIVWRSSHGETGRLQTSQLTRRPPALDEIELSVTSVPPLIELEVPFKLGCRIRNRTSSTLKVVITAVKTKMGSVLLSGPSVTNLGELSSDSFVEFYLEFFPLSPGLQRVGGLKVTDKNSGYTKEIDHFTDIFVLFSK</sequence>
<dbReference type="Pfam" id="PF06159">
    <property type="entry name" value="TRAPPC13_N"/>
    <property type="match status" value="1"/>
</dbReference>
<evidence type="ECO:0000313" key="6">
    <source>
        <dbReference type="Proteomes" id="UP001153678"/>
    </source>
</evidence>
<evidence type="ECO:0000256" key="1">
    <source>
        <dbReference type="ARBA" id="ARBA00010785"/>
    </source>
</evidence>
<keyword evidence="6" id="KW-1185">Reference proteome</keyword>
<name>A0A9W4SR09_9GLOM</name>
<feature type="domain" description="Trafficking protein particle complex subunit 13 middle" evidence="4">
    <location>
        <begin position="252"/>
        <end position="324"/>
    </location>
</feature>
<dbReference type="InterPro" id="IPR055428">
    <property type="entry name" value="TRAPPC13_C"/>
</dbReference>
<dbReference type="PANTHER" id="PTHR13134">
    <property type="entry name" value="TRAFFICKING PROTEIN PARTICLE COMPLEX SUBUNIT 13"/>
    <property type="match status" value="1"/>
</dbReference>
<dbReference type="InterPro" id="IPR010378">
    <property type="entry name" value="TRAPPC13"/>
</dbReference>
<accession>A0A9W4SR09</accession>
<dbReference type="EMBL" id="CAMKVN010001729">
    <property type="protein sequence ID" value="CAI2177761.1"/>
    <property type="molecule type" value="Genomic_DNA"/>
</dbReference>
<dbReference type="Proteomes" id="UP001153678">
    <property type="component" value="Unassembled WGS sequence"/>
</dbReference>
<evidence type="ECO:0000259" key="3">
    <source>
        <dbReference type="Pfam" id="PF23643"/>
    </source>
</evidence>
<comment type="caution">
    <text evidence="5">The sequence shown here is derived from an EMBL/GenBank/DDBJ whole genome shotgun (WGS) entry which is preliminary data.</text>
</comment>
<feature type="domain" description="Trafficking protein particle complex subunit 13 C-terminal" evidence="3">
    <location>
        <begin position="339"/>
        <end position="433"/>
    </location>
</feature>
<evidence type="ECO:0000259" key="2">
    <source>
        <dbReference type="Pfam" id="PF06159"/>
    </source>
</evidence>
<dbReference type="InterPro" id="IPR055429">
    <property type="entry name" value="TRAPPC13_M"/>
</dbReference>
<reference evidence="5" key="1">
    <citation type="submission" date="2022-08" db="EMBL/GenBank/DDBJ databases">
        <authorList>
            <person name="Kallberg Y."/>
            <person name="Tangrot J."/>
            <person name="Rosling A."/>
        </authorList>
    </citation>
    <scope>NUCLEOTIDE SEQUENCE</scope>
    <source>
        <strain evidence="5">Wild A</strain>
    </source>
</reference>
<dbReference type="GO" id="GO:1990072">
    <property type="term" value="C:TRAPPIII protein complex"/>
    <property type="evidence" value="ECO:0007669"/>
    <property type="project" value="TreeGrafter"/>
</dbReference>
<proteinExistence type="inferred from homology"/>
<dbReference type="PANTHER" id="PTHR13134:SF3">
    <property type="entry name" value="TRAFFICKING PROTEIN PARTICLE COMPLEX SUBUNIT 13"/>
    <property type="match status" value="1"/>
</dbReference>
<protein>
    <submittedName>
        <fullName evidence="5">4090_t:CDS:1</fullName>
    </submittedName>
</protein>
<dbReference type="Pfam" id="PF23647">
    <property type="entry name" value="TRAPPC13_M"/>
    <property type="match status" value="1"/>
</dbReference>
<dbReference type="OrthoDB" id="10250284at2759"/>
<dbReference type="AlphaFoldDB" id="A0A9W4SR09"/>
<comment type="similarity">
    <text evidence="1">Belongs to the TRAPPC13 family.</text>
</comment>
<evidence type="ECO:0000313" key="5">
    <source>
        <dbReference type="EMBL" id="CAI2177761.1"/>
    </source>
</evidence>
<organism evidence="5 6">
    <name type="scientific">Funneliformis geosporum</name>
    <dbReference type="NCBI Taxonomy" id="1117311"/>
    <lineage>
        <taxon>Eukaryota</taxon>
        <taxon>Fungi</taxon>
        <taxon>Fungi incertae sedis</taxon>
        <taxon>Mucoromycota</taxon>
        <taxon>Glomeromycotina</taxon>
        <taxon>Glomeromycetes</taxon>
        <taxon>Glomerales</taxon>
        <taxon>Glomeraceae</taxon>
        <taxon>Funneliformis</taxon>
    </lineage>
</organism>